<dbReference type="CDD" id="cd05280">
    <property type="entry name" value="MDR_yhdh_yhfp"/>
    <property type="match status" value="1"/>
</dbReference>
<evidence type="ECO:0000313" key="2">
    <source>
        <dbReference type="EMBL" id="OTP15899.1"/>
    </source>
</evidence>
<reference evidence="2" key="1">
    <citation type="submission" date="2017-05" db="EMBL/GenBank/DDBJ databases">
        <title>The Genome Sequence of Enterococcus sp. 9E7_DIV0242.</title>
        <authorList>
            <consortium name="The Broad Institute Genomics Platform"/>
            <consortium name="The Broad Institute Genomic Center for Infectious Diseases"/>
            <person name="Earl A."/>
            <person name="Manson A."/>
            <person name="Schwartman J."/>
            <person name="Gilmore M."/>
            <person name="Abouelleil A."/>
            <person name="Cao P."/>
            <person name="Chapman S."/>
            <person name="Cusick C."/>
            <person name="Shea T."/>
            <person name="Young S."/>
            <person name="Neafsey D."/>
            <person name="Nusbaum C."/>
            <person name="Birren B."/>
        </authorList>
    </citation>
    <scope>NUCLEOTIDE SEQUENCE [LARGE SCALE GENOMIC DNA]</scope>
    <source>
        <strain evidence="2">9E7_DIV0242</strain>
    </source>
</reference>
<dbReference type="InterPro" id="IPR014188">
    <property type="entry name" value="Acrylyl-CoA_reductase_AcuI"/>
</dbReference>
<dbReference type="Pfam" id="PF00107">
    <property type="entry name" value="ADH_zinc_N"/>
    <property type="match status" value="1"/>
</dbReference>
<dbReference type="InterPro" id="IPR013154">
    <property type="entry name" value="ADH-like_N"/>
</dbReference>
<dbReference type="Gene3D" id="3.40.50.720">
    <property type="entry name" value="NAD(P)-binding Rossmann-like Domain"/>
    <property type="match status" value="1"/>
</dbReference>
<protein>
    <recommendedName>
        <fullName evidence="1">Enoyl reductase (ER) domain-containing protein</fullName>
    </recommendedName>
</protein>
<evidence type="ECO:0000313" key="3">
    <source>
        <dbReference type="EMBL" id="WYJ92211.1"/>
    </source>
</evidence>
<dbReference type="Pfam" id="PF08240">
    <property type="entry name" value="ADH_N"/>
    <property type="match status" value="1"/>
</dbReference>
<dbReference type="EMBL" id="NGMM01000003">
    <property type="protein sequence ID" value="OTP15899.1"/>
    <property type="molecule type" value="Genomic_DNA"/>
</dbReference>
<dbReference type="InterPro" id="IPR020843">
    <property type="entry name" value="ER"/>
</dbReference>
<organism evidence="2">
    <name type="scientific">Candidatus Enterococcus clewellii</name>
    <dbReference type="NCBI Taxonomy" id="1834193"/>
    <lineage>
        <taxon>Bacteria</taxon>
        <taxon>Bacillati</taxon>
        <taxon>Bacillota</taxon>
        <taxon>Bacilli</taxon>
        <taxon>Lactobacillales</taxon>
        <taxon>Enterococcaceae</taxon>
        <taxon>Enterococcus</taxon>
    </lineage>
</organism>
<dbReference type="RefSeq" id="WP_086349179.1">
    <property type="nucleotide sequence ID" value="NZ_CP147247.1"/>
</dbReference>
<dbReference type="GO" id="GO:0043957">
    <property type="term" value="F:acryloyl-CoA reductase (NADPH) activity"/>
    <property type="evidence" value="ECO:0007669"/>
    <property type="project" value="TreeGrafter"/>
</dbReference>
<dbReference type="Gene3D" id="3.90.180.10">
    <property type="entry name" value="Medium-chain alcohol dehydrogenases, catalytic domain"/>
    <property type="match status" value="1"/>
</dbReference>
<evidence type="ECO:0000313" key="4">
    <source>
        <dbReference type="Proteomes" id="UP000195141"/>
    </source>
</evidence>
<dbReference type="NCBIfam" id="TIGR02823">
    <property type="entry name" value="oxido_YhdH"/>
    <property type="match status" value="1"/>
</dbReference>
<sequence>MEKFSALLIQENNGEITYDIQQISLDDLSEGTVLIKTEYSSINFKDSLAVMKNGGVIRSYPMIPGIDVSGTVVSSDDPRFAINDKVLVTGYGLGVTHTGGFSEYVRVPAEWVVALPESLTEKSAMIIGTAGFTAALCIDALEKQGLSENKEARILVTGASGGVASLSIAMLKGLGYKNITALTRKRETISELKQLGASDVLLHEEFMPEKIRPLGKQLFDFAVDTVGGDTLAAVLPLINYSGAIAACGNAGGLGLNTTVLPFILRNVALLGVDSVNVPMEKRQLIWARLATDLNITDHALIHEITLNQAPAVFDSLQQGQHIGRTIIKF</sequence>
<dbReference type="InterPro" id="IPR036291">
    <property type="entry name" value="NAD(P)-bd_dom_sf"/>
</dbReference>
<name>A0A242K6H3_9ENTE</name>
<evidence type="ECO:0000259" key="1">
    <source>
        <dbReference type="SMART" id="SM00829"/>
    </source>
</evidence>
<reference evidence="3" key="2">
    <citation type="submission" date="2017-05" db="EMBL/GenBank/DDBJ databases">
        <authorList>
            <consortium name="The Broad Institute Genomics Platform"/>
            <consortium name="The Broad Institute Genomic Center for Infectious Diseases"/>
            <person name="Earl A."/>
            <person name="Manson A."/>
            <person name="Schwartman J."/>
            <person name="Gilmore M."/>
            <person name="Abouelleil A."/>
            <person name="Cao P."/>
            <person name="Chapman S."/>
            <person name="Cusick C."/>
            <person name="Shea T."/>
            <person name="Young S."/>
            <person name="Neafsey D."/>
            <person name="Nusbaum C."/>
            <person name="Birren B."/>
        </authorList>
    </citation>
    <scope>NUCLEOTIDE SEQUENCE</scope>
    <source>
        <strain evidence="3">9E7_DIV0242</strain>
    </source>
</reference>
<dbReference type="InterPro" id="IPR011032">
    <property type="entry name" value="GroES-like_sf"/>
</dbReference>
<proteinExistence type="predicted"/>
<reference evidence="3" key="3">
    <citation type="submission" date="2024-03" db="EMBL/GenBank/DDBJ databases">
        <title>The Genome Sequence of Enterococcus sp. DIV0242b.</title>
        <authorList>
            <consortium name="The Broad Institute Genomics Platform"/>
            <consortium name="The Broad Institute Microbial Omics Core"/>
            <consortium name="The Broad Institute Genomic Center for Infectious Diseases"/>
            <person name="Earl A."/>
            <person name="Manson A."/>
            <person name="Gilmore M."/>
            <person name="Schwartman J."/>
            <person name="Shea T."/>
            <person name="Abouelleil A."/>
            <person name="Cao P."/>
            <person name="Chapman S."/>
            <person name="Cusick C."/>
            <person name="Young S."/>
            <person name="Neafsey D."/>
            <person name="Nusbaum C."/>
            <person name="Birren B."/>
        </authorList>
    </citation>
    <scope>NUCLEOTIDE SEQUENCE</scope>
    <source>
        <strain evidence="3">9E7_DIV0242</strain>
    </source>
</reference>
<dbReference type="InterPro" id="IPR051397">
    <property type="entry name" value="Zn-ADH-like_protein"/>
</dbReference>
<dbReference type="PANTHER" id="PTHR43677">
    <property type="entry name" value="SHORT-CHAIN DEHYDROGENASE/REDUCTASE"/>
    <property type="match status" value="1"/>
</dbReference>
<dbReference type="OrthoDB" id="9782155at2"/>
<dbReference type="AlphaFoldDB" id="A0A242K6H3"/>
<dbReference type="SUPFAM" id="SSF50129">
    <property type="entry name" value="GroES-like"/>
    <property type="match status" value="1"/>
</dbReference>
<dbReference type="Proteomes" id="UP000195141">
    <property type="component" value="Chromosome"/>
</dbReference>
<dbReference type="SMART" id="SM00829">
    <property type="entry name" value="PKS_ER"/>
    <property type="match status" value="1"/>
</dbReference>
<dbReference type="InterPro" id="IPR013149">
    <property type="entry name" value="ADH-like_C"/>
</dbReference>
<gene>
    <name evidence="2" type="ORF">A5888_002113</name>
    <name evidence="3" type="ORF">A5888_003984</name>
</gene>
<dbReference type="SUPFAM" id="SSF51735">
    <property type="entry name" value="NAD(P)-binding Rossmann-fold domains"/>
    <property type="match status" value="1"/>
</dbReference>
<dbReference type="PANTHER" id="PTHR43677:SF1">
    <property type="entry name" value="ACRYLYL-COA REDUCTASE ACUI-RELATED"/>
    <property type="match status" value="1"/>
</dbReference>
<keyword evidence="4" id="KW-1185">Reference proteome</keyword>
<feature type="domain" description="Enoyl reductase (ER)" evidence="1">
    <location>
        <begin position="14"/>
        <end position="327"/>
    </location>
</feature>
<dbReference type="EMBL" id="CP147247">
    <property type="protein sequence ID" value="WYJ92211.1"/>
    <property type="molecule type" value="Genomic_DNA"/>
</dbReference>
<accession>A0A242K6H3</accession>